<dbReference type="GO" id="GO:0004602">
    <property type="term" value="F:glutathione peroxidase activity"/>
    <property type="evidence" value="ECO:0007669"/>
    <property type="project" value="TreeGrafter"/>
</dbReference>
<name>A0AAW0XYU1_CHEQU</name>
<dbReference type="PANTHER" id="PTHR11592">
    <property type="entry name" value="GLUTATHIONE PEROXIDASE"/>
    <property type="match status" value="1"/>
</dbReference>
<evidence type="ECO:0000256" key="3">
    <source>
        <dbReference type="ARBA" id="ARBA00023002"/>
    </source>
</evidence>
<dbReference type="GO" id="GO:0006979">
    <property type="term" value="P:response to oxidative stress"/>
    <property type="evidence" value="ECO:0007669"/>
    <property type="project" value="InterPro"/>
</dbReference>
<keyword evidence="3 4" id="KW-0560">Oxidoreductase</keyword>
<evidence type="ECO:0000256" key="1">
    <source>
        <dbReference type="ARBA" id="ARBA00006926"/>
    </source>
</evidence>
<sequence>MNALAEFYENQDLVILGFPCNQFGKQEPGANATEIFNGIQHVRPGGGFQTMVTLFQKTEVNGINENKIFTFLKSACEYTDTDFSSNVFYEPKRVGDIHWNFEKFLIGRNGKPRTRYHPRVTNPEDLKSDISNLLYELPPEVPDVPEVPIDPGVIVTTKKPFLRRISQLFSG</sequence>
<evidence type="ECO:0000256" key="2">
    <source>
        <dbReference type="ARBA" id="ARBA00022559"/>
    </source>
</evidence>
<reference evidence="5 6" key="1">
    <citation type="journal article" date="2024" name="BMC Genomics">
        <title>Genome assembly of redclaw crayfish (Cherax quadricarinatus) provides insights into its immune adaptation and hypoxia tolerance.</title>
        <authorList>
            <person name="Liu Z."/>
            <person name="Zheng J."/>
            <person name="Li H."/>
            <person name="Fang K."/>
            <person name="Wang S."/>
            <person name="He J."/>
            <person name="Zhou D."/>
            <person name="Weng S."/>
            <person name="Chi M."/>
            <person name="Gu Z."/>
            <person name="He J."/>
            <person name="Li F."/>
            <person name="Wang M."/>
        </authorList>
    </citation>
    <scope>NUCLEOTIDE SEQUENCE [LARGE SCALE GENOMIC DNA]</scope>
    <source>
        <strain evidence="5">ZL_2023a</strain>
    </source>
</reference>
<evidence type="ECO:0000256" key="4">
    <source>
        <dbReference type="RuleBase" id="RU000499"/>
    </source>
</evidence>
<dbReference type="InterPro" id="IPR000889">
    <property type="entry name" value="Glutathione_peroxidase"/>
</dbReference>
<keyword evidence="2 4" id="KW-0575">Peroxidase</keyword>
<comment type="caution">
    <text evidence="5">The sequence shown here is derived from an EMBL/GenBank/DDBJ whole genome shotgun (WGS) entry which is preliminary data.</text>
</comment>
<dbReference type="AlphaFoldDB" id="A0AAW0XYU1"/>
<dbReference type="InterPro" id="IPR036249">
    <property type="entry name" value="Thioredoxin-like_sf"/>
</dbReference>
<comment type="similarity">
    <text evidence="1 4">Belongs to the glutathione peroxidase family.</text>
</comment>
<dbReference type="InterPro" id="IPR029760">
    <property type="entry name" value="GPX_CS"/>
</dbReference>
<dbReference type="PROSITE" id="PS00763">
    <property type="entry name" value="GLUTATHIONE_PEROXID_2"/>
    <property type="match status" value="1"/>
</dbReference>
<dbReference type="SUPFAM" id="SSF52833">
    <property type="entry name" value="Thioredoxin-like"/>
    <property type="match status" value="1"/>
</dbReference>
<evidence type="ECO:0000313" key="6">
    <source>
        <dbReference type="Proteomes" id="UP001445076"/>
    </source>
</evidence>
<gene>
    <name evidence="5" type="ORF">OTU49_000637</name>
</gene>
<dbReference type="PROSITE" id="PS51355">
    <property type="entry name" value="GLUTATHIONE_PEROXID_3"/>
    <property type="match status" value="1"/>
</dbReference>
<dbReference type="Pfam" id="PF00255">
    <property type="entry name" value="GSHPx"/>
    <property type="match status" value="1"/>
</dbReference>
<accession>A0AAW0XYU1</accession>
<protein>
    <recommendedName>
        <fullName evidence="4">Glutathione peroxidase</fullName>
    </recommendedName>
</protein>
<dbReference type="PRINTS" id="PR01011">
    <property type="entry name" value="GLUTPROXDASE"/>
</dbReference>
<dbReference type="Proteomes" id="UP001445076">
    <property type="component" value="Unassembled WGS sequence"/>
</dbReference>
<organism evidence="5 6">
    <name type="scientific">Cherax quadricarinatus</name>
    <name type="common">Australian red claw crayfish</name>
    <dbReference type="NCBI Taxonomy" id="27406"/>
    <lineage>
        <taxon>Eukaryota</taxon>
        <taxon>Metazoa</taxon>
        <taxon>Ecdysozoa</taxon>
        <taxon>Arthropoda</taxon>
        <taxon>Crustacea</taxon>
        <taxon>Multicrustacea</taxon>
        <taxon>Malacostraca</taxon>
        <taxon>Eumalacostraca</taxon>
        <taxon>Eucarida</taxon>
        <taxon>Decapoda</taxon>
        <taxon>Pleocyemata</taxon>
        <taxon>Astacidea</taxon>
        <taxon>Parastacoidea</taxon>
        <taxon>Parastacidae</taxon>
        <taxon>Cherax</taxon>
    </lineage>
</organism>
<dbReference type="Gene3D" id="3.40.30.10">
    <property type="entry name" value="Glutaredoxin"/>
    <property type="match status" value="1"/>
</dbReference>
<keyword evidence="6" id="KW-1185">Reference proteome</keyword>
<proteinExistence type="inferred from homology"/>
<dbReference type="PANTHER" id="PTHR11592:SF81">
    <property type="entry name" value="GLUTATHIONE PEROXIDASE"/>
    <property type="match status" value="1"/>
</dbReference>
<dbReference type="EMBL" id="JARKIK010000021">
    <property type="protein sequence ID" value="KAK8744820.1"/>
    <property type="molecule type" value="Genomic_DNA"/>
</dbReference>
<evidence type="ECO:0000313" key="5">
    <source>
        <dbReference type="EMBL" id="KAK8744820.1"/>
    </source>
</evidence>